<dbReference type="Pfam" id="PF11667">
    <property type="entry name" value="DUF3267"/>
    <property type="match status" value="1"/>
</dbReference>
<evidence type="ECO:0000313" key="1">
    <source>
        <dbReference type="EMBL" id="RIL41900.1"/>
    </source>
</evidence>
<dbReference type="RefSeq" id="WP_107513080.1">
    <property type="nucleotide sequence ID" value="NZ_JAHNUU010000007.1"/>
</dbReference>
<dbReference type="InterPro" id="IPR021683">
    <property type="entry name" value="DUF3267"/>
</dbReference>
<organism evidence="1 2">
    <name type="scientific">Staphylococcus gallinarum</name>
    <dbReference type="NCBI Taxonomy" id="1293"/>
    <lineage>
        <taxon>Bacteria</taxon>
        <taxon>Bacillati</taxon>
        <taxon>Bacillota</taxon>
        <taxon>Bacilli</taxon>
        <taxon>Bacillales</taxon>
        <taxon>Staphylococcaceae</taxon>
        <taxon>Staphylococcus</taxon>
    </lineage>
</organism>
<dbReference type="AlphaFoldDB" id="A0A2T4SVA9"/>
<evidence type="ECO:0000313" key="2">
    <source>
        <dbReference type="Proteomes" id="UP000283576"/>
    </source>
</evidence>
<dbReference type="EMBL" id="QXRZ01000007">
    <property type="protein sequence ID" value="RIL41900.1"/>
    <property type="molecule type" value="Genomic_DNA"/>
</dbReference>
<sequence length="182" mass="21281">MFKIDLLANKKALERFILFQLTVVMISILFCYKLAYSLTHIIEQNIVFNMIFGILGFTVIYFLHELIHIVCFKLFSKGEKPTYKFKLGLLSTHMPKVYFKRWQYIIIMLAPLVVITALLFIVFSFYAYSSILFIASIHVGYCVLDIYFVTGALNSKVKLIEDTEEGILFYTEDKTTYRTEVE</sequence>
<gene>
    <name evidence="1" type="ORF">BUZ01_10715</name>
</gene>
<accession>A0A2T4SVA9</accession>
<reference evidence="1 2" key="1">
    <citation type="journal article" date="2016" name="Front. Microbiol.">
        <title>Comprehensive Phylogenetic Analysis of Bovine Non-aureus Staphylococci Species Based on Whole-Genome Sequencing.</title>
        <authorList>
            <person name="Naushad S."/>
            <person name="Barkema H.W."/>
            <person name="Luby C."/>
            <person name="Condas L.A."/>
            <person name="Nobrega D.B."/>
            <person name="Carson D.A."/>
            <person name="De Buck J."/>
        </authorList>
    </citation>
    <scope>NUCLEOTIDE SEQUENCE [LARGE SCALE GENOMIC DNA]</scope>
    <source>
        <strain evidence="1 2">SNUC 1388</strain>
    </source>
</reference>
<dbReference type="Proteomes" id="UP000283576">
    <property type="component" value="Unassembled WGS sequence"/>
</dbReference>
<proteinExistence type="predicted"/>
<protein>
    <submittedName>
        <fullName evidence="1">DUF3267 domain-containing protein</fullName>
    </submittedName>
</protein>
<comment type="caution">
    <text evidence="1">The sequence shown here is derived from an EMBL/GenBank/DDBJ whole genome shotgun (WGS) entry which is preliminary data.</text>
</comment>
<name>A0A2T4SVA9_STAGA</name>